<protein>
    <submittedName>
        <fullName evidence="1">Uncharacterized protein</fullName>
    </submittedName>
</protein>
<sequence length="68" mass="7831">MENLFWGSASVQLGWWSCALPGGRHERSEKHAQRIGEGEKFVSKCRYCGVHMTRRAKRDWIVTPKGAR</sequence>
<evidence type="ECO:0000313" key="2">
    <source>
        <dbReference type="Proteomes" id="UP000564677"/>
    </source>
</evidence>
<gene>
    <name evidence="1" type="ORF">FHR20_002213</name>
</gene>
<evidence type="ECO:0000313" key="1">
    <source>
        <dbReference type="EMBL" id="NIJ65251.1"/>
    </source>
</evidence>
<name>A0A7X5V0P0_9SPHN</name>
<keyword evidence="2" id="KW-1185">Reference proteome</keyword>
<dbReference type="AlphaFoldDB" id="A0A7X5V0P0"/>
<reference evidence="1 2" key="1">
    <citation type="submission" date="2020-03" db="EMBL/GenBank/DDBJ databases">
        <title>Genomic Encyclopedia of Type Strains, Phase IV (KMG-IV): sequencing the most valuable type-strain genomes for metagenomic binning, comparative biology and taxonomic classification.</title>
        <authorList>
            <person name="Goeker M."/>
        </authorList>
    </citation>
    <scope>NUCLEOTIDE SEQUENCE [LARGE SCALE GENOMIC DNA]</scope>
    <source>
        <strain evidence="1 2">DSM 4733</strain>
    </source>
</reference>
<accession>A0A7X5V0P0</accession>
<comment type="caution">
    <text evidence="1">The sequence shown here is derived from an EMBL/GenBank/DDBJ whole genome shotgun (WGS) entry which is preliminary data.</text>
</comment>
<proteinExistence type="predicted"/>
<dbReference type="Proteomes" id="UP000564677">
    <property type="component" value="Unassembled WGS sequence"/>
</dbReference>
<organism evidence="1 2">
    <name type="scientific">Sphingomonas leidyi</name>
    <dbReference type="NCBI Taxonomy" id="68569"/>
    <lineage>
        <taxon>Bacteria</taxon>
        <taxon>Pseudomonadati</taxon>
        <taxon>Pseudomonadota</taxon>
        <taxon>Alphaproteobacteria</taxon>
        <taxon>Sphingomonadales</taxon>
        <taxon>Sphingomonadaceae</taxon>
        <taxon>Sphingomonas</taxon>
    </lineage>
</organism>
<dbReference type="EMBL" id="JAASQV010000002">
    <property type="protein sequence ID" value="NIJ65251.1"/>
    <property type="molecule type" value="Genomic_DNA"/>
</dbReference>